<dbReference type="RefSeq" id="WP_393177771.1">
    <property type="nucleotide sequence ID" value="NZ_JBICRM010000077.1"/>
</dbReference>
<dbReference type="Proteomes" id="UP001603978">
    <property type="component" value="Unassembled WGS sequence"/>
</dbReference>
<name>A0ABW7AUZ4_9ACTN</name>
<protein>
    <submittedName>
        <fullName evidence="1">Uncharacterized protein</fullName>
    </submittedName>
</protein>
<accession>A0ABW7AUZ4</accession>
<evidence type="ECO:0000313" key="1">
    <source>
        <dbReference type="EMBL" id="MFG1711211.1"/>
    </source>
</evidence>
<reference evidence="1 2" key="1">
    <citation type="submission" date="2024-10" db="EMBL/GenBank/DDBJ databases">
        <authorList>
            <person name="Topkara A.R."/>
            <person name="Saygin H."/>
        </authorList>
    </citation>
    <scope>NUCLEOTIDE SEQUENCE [LARGE SCALE GENOMIC DNA]</scope>
    <source>
        <strain evidence="1 2">M3C6</strain>
    </source>
</reference>
<comment type="caution">
    <text evidence="1">The sequence shown here is derived from an EMBL/GenBank/DDBJ whole genome shotgun (WGS) entry which is preliminary data.</text>
</comment>
<evidence type="ECO:0000313" key="2">
    <source>
        <dbReference type="Proteomes" id="UP001603978"/>
    </source>
</evidence>
<gene>
    <name evidence="1" type="ORF">ACFLIM_49480</name>
</gene>
<sequence length="50" mass="5160">MTLRVRQPSELIGQLAEIAAGLEVTVLDPDLGEDGSQAALLANVLVSALT</sequence>
<keyword evidence="2" id="KW-1185">Reference proteome</keyword>
<organism evidence="1 2">
    <name type="scientific">Nonomuraea marmarensis</name>
    <dbReference type="NCBI Taxonomy" id="3351344"/>
    <lineage>
        <taxon>Bacteria</taxon>
        <taxon>Bacillati</taxon>
        <taxon>Actinomycetota</taxon>
        <taxon>Actinomycetes</taxon>
        <taxon>Streptosporangiales</taxon>
        <taxon>Streptosporangiaceae</taxon>
        <taxon>Nonomuraea</taxon>
    </lineage>
</organism>
<proteinExistence type="predicted"/>
<dbReference type="EMBL" id="JBICRM010000077">
    <property type="protein sequence ID" value="MFG1711211.1"/>
    <property type="molecule type" value="Genomic_DNA"/>
</dbReference>